<dbReference type="SMART" id="SM00448">
    <property type="entry name" value="REC"/>
    <property type="match status" value="1"/>
</dbReference>
<evidence type="ECO:0000313" key="7">
    <source>
        <dbReference type="EMBL" id="SFU55689.1"/>
    </source>
</evidence>
<keyword evidence="3 7" id="KW-0238">DNA-binding</keyword>
<feature type="domain" description="Response regulatory" evidence="6">
    <location>
        <begin position="7"/>
        <end position="141"/>
    </location>
</feature>
<dbReference type="AlphaFoldDB" id="A0A1I7H4P4"/>
<keyword evidence="2" id="KW-0805">Transcription regulation</keyword>
<dbReference type="InterPro" id="IPR039420">
    <property type="entry name" value="WalR-like"/>
</dbReference>
<reference evidence="8" key="1">
    <citation type="submission" date="2016-10" db="EMBL/GenBank/DDBJ databases">
        <authorList>
            <person name="Varghese N."/>
            <person name="Submissions S."/>
        </authorList>
    </citation>
    <scope>NUCLEOTIDE SEQUENCE [LARGE SCALE GENOMIC DNA]</scope>
    <source>
        <strain evidence="8">Nl14</strain>
    </source>
</reference>
<dbReference type="SUPFAM" id="SSF52172">
    <property type="entry name" value="CheY-like"/>
    <property type="match status" value="1"/>
</dbReference>
<dbReference type="InterPro" id="IPR016032">
    <property type="entry name" value="Sig_transdc_resp-reg_C-effctor"/>
</dbReference>
<dbReference type="InterPro" id="IPR000792">
    <property type="entry name" value="Tscrpt_reg_LuxR_C"/>
</dbReference>
<dbReference type="OrthoDB" id="9780593at2"/>
<gene>
    <name evidence="7" type="ORF">SAMN05216417_1079</name>
</gene>
<dbReference type="Gene3D" id="3.40.50.2300">
    <property type="match status" value="2"/>
</dbReference>
<evidence type="ECO:0000256" key="2">
    <source>
        <dbReference type="ARBA" id="ARBA00023015"/>
    </source>
</evidence>
<sequence>MPNLPIKILIVDDHPAFLKGIRTLLETQTCFKVVAEAGSAKEALDEAKKKEPLDDPKKKEALDDPKKTDIDLVLLDINMPGTDGVELASQLRARYPRIFILMLTVNEGDAYIRRSIAAGANGYLIKDAEPQDIFNAIHTVAGGGRIFPVKYQPEQGLTLSEKRVLWLTGHRKYDTARIAARMGIVEATVNTHRHNIWDKLKAVLPEAETSNPNLLVILGVEYRFRCLEYPSE</sequence>
<feature type="modified residue" description="4-aspartylphosphate" evidence="5">
    <location>
        <position position="76"/>
    </location>
</feature>
<evidence type="ECO:0000313" key="8">
    <source>
        <dbReference type="Proteomes" id="UP000182649"/>
    </source>
</evidence>
<dbReference type="InterPro" id="IPR058245">
    <property type="entry name" value="NreC/VraR/RcsB-like_REC"/>
</dbReference>
<evidence type="ECO:0000256" key="4">
    <source>
        <dbReference type="ARBA" id="ARBA00023163"/>
    </source>
</evidence>
<dbReference type="Pfam" id="PF00072">
    <property type="entry name" value="Response_reg"/>
    <property type="match status" value="1"/>
</dbReference>
<dbReference type="GO" id="GO:0003677">
    <property type="term" value="F:DNA binding"/>
    <property type="evidence" value="ECO:0007669"/>
    <property type="project" value="UniProtKB-KW"/>
</dbReference>
<evidence type="ECO:0000259" key="6">
    <source>
        <dbReference type="PROSITE" id="PS50110"/>
    </source>
</evidence>
<dbReference type="PANTHER" id="PTHR43214">
    <property type="entry name" value="TWO-COMPONENT RESPONSE REGULATOR"/>
    <property type="match status" value="1"/>
</dbReference>
<name>A0A1I7H4P4_9PROT</name>
<dbReference type="InterPro" id="IPR001789">
    <property type="entry name" value="Sig_transdc_resp-reg_receiver"/>
</dbReference>
<dbReference type="GO" id="GO:0006355">
    <property type="term" value="P:regulation of DNA-templated transcription"/>
    <property type="evidence" value="ECO:0007669"/>
    <property type="project" value="InterPro"/>
</dbReference>
<dbReference type="SUPFAM" id="SSF46894">
    <property type="entry name" value="C-terminal effector domain of the bipartite response regulators"/>
    <property type="match status" value="1"/>
</dbReference>
<dbReference type="PROSITE" id="PS50110">
    <property type="entry name" value="RESPONSE_REGULATORY"/>
    <property type="match status" value="1"/>
</dbReference>
<keyword evidence="4" id="KW-0804">Transcription</keyword>
<dbReference type="GO" id="GO:0000160">
    <property type="term" value="P:phosphorelay signal transduction system"/>
    <property type="evidence" value="ECO:0007669"/>
    <property type="project" value="InterPro"/>
</dbReference>
<organism evidence="7 8">
    <name type="scientific">Nitrosospira multiformis</name>
    <dbReference type="NCBI Taxonomy" id="1231"/>
    <lineage>
        <taxon>Bacteria</taxon>
        <taxon>Pseudomonadati</taxon>
        <taxon>Pseudomonadota</taxon>
        <taxon>Betaproteobacteria</taxon>
        <taxon>Nitrosomonadales</taxon>
        <taxon>Nitrosomonadaceae</taxon>
        <taxon>Nitrosospira</taxon>
    </lineage>
</organism>
<dbReference type="Pfam" id="PF00196">
    <property type="entry name" value="GerE"/>
    <property type="match status" value="1"/>
</dbReference>
<dbReference type="RefSeq" id="WP_074974622.1">
    <property type="nucleotide sequence ID" value="NZ_FPBZ01000007.1"/>
</dbReference>
<dbReference type="PANTHER" id="PTHR43214:SF41">
    <property type="entry name" value="NITRATE_NITRITE RESPONSE REGULATOR PROTEIN NARP"/>
    <property type="match status" value="1"/>
</dbReference>
<protein>
    <submittedName>
        <fullName evidence="7">DNA-binding response regulator, NarL/FixJ family, contains REC and HTH domains</fullName>
    </submittedName>
</protein>
<proteinExistence type="predicted"/>
<dbReference type="CDD" id="cd17535">
    <property type="entry name" value="REC_NarL-like"/>
    <property type="match status" value="1"/>
</dbReference>
<evidence type="ECO:0000256" key="3">
    <source>
        <dbReference type="ARBA" id="ARBA00023125"/>
    </source>
</evidence>
<evidence type="ECO:0000256" key="1">
    <source>
        <dbReference type="ARBA" id="ARBA00022553"/>
    </source>
</evidence>
<dbReference type="Proteomes" id="UP000182649">
    <property type="component" value="Unassembled WGS sequence"/>
</dbReference>
<dbReference type="EMBL" id="FPBZ01000007">
    <property type="protein sequence ID" value="SFU55689.1"/>
    <property type="molecule type" value="Genomic_DNA"/>
</dbReference>
<evidence type="ECO:0000256" key="5">
    <source>
        <dbReference type="PROSITE-ProRule" id="PRU00169"/>
    </source>
</evidence>
<accession>A0A1I7H4P4</accession>
<dbReference type="InterPro" id="IPR011006">
    <property type="entry name" value="CheY-like_superfamily"/>
</dbReference>
<keyword evidence="1 5" id="KW-0597">Phosphoprotein</keyword>